<dbReference type="EMBL" id="CP016174">
    <property type="protein sequence ID" value="ANN21480.1"/>
    <property type="molecule type" value="Genomic_DNA"/>
</dbReference>
<dbReference type="KEGG" id="aori:SD37_00905"/>
<protein>
    <recommendedName>
        <fullName evidence="4">DUF3558 domain-containing protein</fullName>
    </recommendedName>
</protein>
<organism evidence="2 3">
    <name type="scientific">Amycolatopsis orientalis</name>
    <name type="common">Nocardia orientalis</name>
    <dbReference type="NCBI Taxonomy" id="31958"/>
    <lineage>
        <taxon>Bacteria</taxon>
        <taxon>Bacillati</taxon>
        <taxon>Actinomycetota</taxon>
        <taxon>Actinomycetes</taxon>
        <taxon>Pseudonocardiales</taxon>
        <taxon>Pseudonocardiaceae</taxon>
        <taxon>Amycolatopsis</taxon>
    </lineage>
</organism>
<proteinExistence type="predicted"/>
<reference evidence="2 3" key="1">
    <citation type="journal article" date="2015" name="Genome Announc.">
        <title>Draft Genome Sequence of Norvancomycin-Producing Strain Amycolatopsis orientalis CPCC200066.</title>
        <authorList>
            <person name="Lei X."/>
            <person name="Yuan F."/>
            <person name="Shi Y."/>
            <person name="Li X."/>
            <person name="Wang L."/>
            <person name="Hong B."/>
        </authorList>
    </citation>
    <scope>NUCLEOTIDE SEQUENCE [LARGE SCALE GENOMIC DNA]</scope>
    <source>
        <strain evidence="2 3">B-37</strain>
    </source>
</reference>
<evidence type="ECO:0000313" key="2">
    <source>
        <dbReference type="EMBL" id="ANN21480.1"/>
    </source>
</evidence>
<evidence type="ECO:0000256" key="1">
    <source>
        <dbReference type="SAM" id="MobiDB-lite"/>
    </source>
</evidence>
<dbReference type="Pfam" id="PF12079">
    <property type="entry name" value="DUF3558"/>
    <property type="match status" value="1"/>
</dbReference>
<accession>A0A193CAY5</accession>
<gene>
    <name evidence="2" type="ORF">SD37_00905</name>
</gene>
<name>A0A193CAY5_AMYOR</name>
<sequence>MPIIIATSVTLSGCGNEPPVHSTPPTLPMSSARLPSSGAPAVPEPIYNTTTVEKDPCSAVPNAEIEELGGKVERSRTVDLSVGLSCSWLFFEAPSTVSAGLAVGNKDGLSALYAQNAAGGLTTFRPVAPVAGHPAVIYANGSEGKGTCTLAVGIRDDLVYTVTPHLSSGNPMLTDPCGMATKVAAAAIENLKKS</sequence>
<feature type="region of interest" description="Disordered" evidence="1">
    <location>
        <begin position="15"/>
        <end position="39"/>
    </location>
</feature>
<dbReference type="AlphaFoldDB" id="A0A193CAY5"/>
<keyword evidence="3" id="KW-1185">Reference proteome</keyword>
<dbReference type="Proteomes" id="UP000093695">
    <property type="component" value="Chromosome"/>
</dbReference>
<dbReference type="InterPro" id="IPR024520">
    <property type="entry name" value="DUF3558"/>
</dbReference>
<evidence type="ECO:0008006" key="4">
    <source>
        <dbReference type="Google" id="ProtNLM"/>
    </source>
</evidence>
<evidence type="ECO:0000313" key="3">
    <source>
        <dbReference type="Proteomes" id="UP000093695"/>
    </source>
</evidence>